<dbReference type="AlphaFoldDB" id="A0A7R8ZPA3"/>
<dbReference type="EMBL" id="OB661878">
    <property type="protein sequence ID" value="CAD7229120.1"/>
    <property type="molecule type" value="Genomic_DNA"/>
</dbReference>
<evidence type="ECO:0000313" key="2">
    <source>
        <dbReference type="EMBL" id="CAD7229120.1"/>
    </source>
</evidence>
<evidence type="ECO:0000256" key="1">
    <source>
        <dbReference type="SAM" id="MobiDB-lite"/>
    </source>
</evidence>
<organism evidence="2">
    <name type="scientific">Cyprideis torosa</name>
    <dbReference type="NCBI Taxonomy" id="163714"/>
    <lineage>
        <taxon>Eukaryota</taxon>
        <taxon>Metazoa</taxon>
        <taxon>Ecdysozoa</taxon>
        <taxon>Arthropoda</taxon>
        <taxon>Crustacea</taxon>
        <taxon>Oligostraca</taxon>
        <taxon>Ostracoda</taxon>
        <taxon>Podocopa</taxon>
        <taxon>Podocopida</taxon>
        <taxon>Cytherocopina</taxon>
        <taxon>Cytheroidea</taxon>
        <taxon>Cytherideidae</taxon>
        <taxon>Cyprideis</taxon>
    </lineage>
</organism>
<accession>A0A7R8ZPA3</accession>
<reference evidence="2" key="1">
    <citation type="submission" date="2020-11" db="EMBL/GenBank/DDBJ databases">
        <authorList>
            <person name="Tran Van P."/>
        </authorList>
    </citation>
    <scope>NUCLEOTIDE SEQUENCE</scope>
</reference>
<sequence>MVIRRASVSRWVPRDGIGMAWIHSLLSARAAALILAVKTYPEPEDPPDYECSRDGIPSFLVYALFSRTGSSSVWFFYLHALMASTSSVVPSNSTDDERMVSTREVVAWRDETKLGRATSSLFLSPRPPRPTRSFAFAVVTFESKLRSREKALKSASTVSTGLPMLPSSRNQMLSSDVKSLVASSTPRENSAGPEGVERSRTVVPGLVDAVKRLLQLRLQGKLSDNRSLCLDARDNGESQAIRNPQKKSVVVPVQPEPGDIFRGALWINEPVKNFKFVVLHSYSVVELLNVHVSAEDTQVFNAETGGVHVKIIVAGVMRIQYKESQVSSIGIEVDA</sequence>
<feature type="region of interest" description="Disordered" evidence="1">
    <location>
        <begin position="162"/>
        <end position="198"/>
    </location>
</feature>
<protein>
    <submittedName>
        <fullName evidence="2">Uncharacterized protein</fullName>
    </submittedName>
</protein>
<name>A0A7R8ZPA3_9CRUS</name>
<feature type="compositionally biased region" description="Polar residues" evidence="1">
    <location>
        <begin position="167"/>
        <end position="188"/>
    </location>
</feature>
<proteinExistence type="predicted"/>
<gene>
    <name evidence="2" type="ORF">CTOB1V02_LOCUS6993</name>
</gene>